<gene>
    <name evidence="1" type="ORF">TTHERM_00589970</name>
</gene>
<accession>I7MFD4</accession>
<proteinExistence type="predicted"/>
<dbReference type="HOGENOM" id="CLU_738703_0_0_1"/>
<name>I7MFD4_TETTS</name>
<dbReference type="InParanoid" id="I7MFD4"/>
<evidence type="ECO:0000313" key="1">
    <source>
        <dbReference type="EMBL" id="EAR99660.1"/>
    </source>
</evidence>
<keyword evidence="2" id="KW-1185">Reference proteome</keyword>
<dbReference type="GeneID" id="7831807"/>
<dbReference type="RefSeq" id="XP_001019905.1">
    <property type="nucleotide sequence ID" value="XM_001019905.1"/>
</dbReference>
<protein>
    <submittedName>
        <fullName evidence="1">Uncharacterized protein</fullName>
    </submittedName>
</protein>
<reference evidence="2" key="1">
    <citation type="journal article" date="2006" name="PLoS Biol.">
        <title>Macronuclear genome sequence of the ciliate Tetrahymena thermophila, a model eukaryote.</title>
        <authorList>
            <person name="Eisen J.A."/>
            <person name="Coyne R.S."/>
            <person name="Wu M."/>
            <person name="Wu D."/>
            <person name="Thiagarajan M."/>
            <person name="Wortman J.R."/>
            <person name="Badger J.H."/>
            <person name="Ren Q."/>
            <person name="Amedeo P."/>
            <person name="Jones K.M."/>
            <person name="Tallon L.J."/>
            <person name="Delcher A.L."/>
            <person name="Salzberg S.L."/>
            <person name="Silva J.C."/>
            <person name="Haas B.J."/>
            <person name="Majoros W.H."/>
            <person name="Farzad M."/>
            <person name="Carlton J.M."/>
            <person name="Smith R.K. Jr."/>
            <person name="Garg J."/>
            <person name="Pearlman R.E."/>
            <person name="Karrer K.M."/>
            <person name="Sun L."/>
            <person name="Manning G."/>
            <person name="Elde N.C."/>
            <person name="Turkewitz A.P."/>
            <person name="Asai D.J."/>
            <person name="Wilkes D.E."/>
            <person name="Wang Y."/>
            <person name="Cai H."/>
            <person name="Collins K."/>
            <person name="Stewart B.A."/>
            <person name="Lee S.R."/>
            <person name="Wilamowska K."/>
            <person name="Weinberg Z."/>
            <person name="Ruzzo W.L."/>
            <person name="Wloga D."/>
            <person name="Gaertig J."/>
            <person name="Frankel J."/>
            <person name="Tsao C.-C."/>
            <person name="Gorovsky M.A."/>
            <person name="Keeling P.J."/>
            <person name="Waller R.F."/>
            <person name="Patron N.J."/>
            <person name="Cherry J.M."/>
            <person name="Stover N.A."/>
            <person name="Krieger C.J."/>
            <person name="del Toro C."/>
            <person name="Ryder H.F."/>
            <person name="Williamson S.C."/>
            <person name="Barbeau R.A."/>
            <person name="Hamilton E.P."/>
            <person name="Orias E."/>
        </authorList>
    </citation>
    <scope>NUCLEOTIDE SEQUENCE [LARGE SCALE GENOMIC DNA]</scope>
    <source>
        <strain evidence="2">SB210</strain>
    </source>
</reference>
<sequence length="375" mass="44458">MTTIPEEDQVPTIAFPTVFQQGSYEYDNPFEQQEYEIGQIEVMGYDSVQNKGGRGKVITKNNQSVKQIQKQLVQRMQKYSIFSFELIKVSNGTIKKLYLLLYNTTYYSYSQYETFIRVEKDSKLLEKCCQYTLKLHEKLIKEEKVHQIQDKNSLLIMNQMEQIIKKIQEEIKNNQQTSEDGDILKKQNQKQDVSQNINMKKELENFKKEDLKDNYYQSYIQQIQKTRVQSIIIDFQKLLLQICDFIELKPQNDLIIFEDMIKKYLQNLVLNFSTSSEKEVLFQYFKEILNTDNILSRFNLFKTQINSLNSLLKQIQVSYGLDFKDDQELLKHKPISYKQSIPRSIKSIVESIDQDMNGIDRRKPIALQVLPQKTY</sequence>
<dbReference type="EMBL" id="GG662637">
    <property type="protein sequence ID" value="EAR99660.1"/>
    <property type="molecule type" value="Genomic_DNA"/>
</dbReference>
<dbReference type="AlphaFoldDB" id="I7MFD4"/>
<dbReference type="Proteomes" id="UP000009168">
    <property type="component" value="Unassembled WGS sequence"/>
</dbReference>
<organism evidence="1 2">
    <name type="scientific">Tetrahymena thermophila (strain SB210)</name>
    <dbReference type="NCBI Taxonomy" id="312017"/>
    <lineage>
        <taxon>Eukaryota</taxon>
        <taxon>Sar</taxon>
        <taxon>Alveolata</taxon>
        <taxon>Ciliophora</taxon>
        <taxon>Intramacronucleata</taxon>
        <taxon>Oligohymenophorea</taxon>
        <taxon>Hymenostomatida</taxon>
        <taxon>Tetrahymenina</taxon>
        <taxon>Tetrahymenidae</taxon>
        <taxon>Tetrahymena</taxon>
    </lineage>
</organism>
<dbReference type="KEGG" id="tet:TTHERM_00589970"/>
<evidence type="ECO:0000313" key="2">
    <source>
        <dbReference type="Proteomes" id="UP000009168"/>
    </source>
</evidence>